<sequence length="176" mass="19863">MLNDELTQMESICGRLDQVRSLLSSNDFPDLEDIANWYSFLVELKTIQGNFNNDVSFLATMLAKQYLEEKFGLQNYNAADKPQGAPGLDIDVRLPDGKRLVAEIKTTSPYLPNDLGAQQKATFKKDFRKLTGAEADVKLFFLTEQKTFQLMKAPKYRIQLSGVIVVLLTTNEVFTA</sequence>
<evidence type="ECO:0000313" key="2">
    <source>
        <dbReference type="Proteomes" id="UP000614469"/>
    </source>
</evidence>
<dbReference type="EMBL" id="JACNJN010000184">
    <property type="protein sequence ID" value="MBC8336686.1"/>
    <property type="molecule type" value="Genomic_DNA"/>
</dbReference>
<name>A0A8J6TFN9_9CHLR</name>
<dbReference type="Proteomes" id="UP000614469">
    <property type="component" value="Unassembled WGS sequence"/>
</dbReference>
<gene>
    <name evidence="1" type="ORF">H8E29_15600</name>
</gene>
<protein>
    <submittedName>
        <fullName evidence="1">Uncharacterized protein</fullName>
    </submittedName>
</protein>
<comment type="caution">
    <text evidence="1">The sequence shown here is derived from an EMBL/GenBank/DDBJ whole genome shotgun (WGS) entry which is preliminary data.</text>
</comment>
<organism evidence="1 2">
    <name type="scientific">Candidatus Desulfolinea nitratireducens</name>
    <dbReference type="NCBI Taxonomy" id="2841698"/>
    <lineage>
        <taxon>Bacteria</taxon>
        <taxon>Bacillati</taxon>
        <taxon>Chloroflexota</taxon>
        <taxon>Anaerolineae</taxon>
        <taxon>Anaerolineales</taxon>
        <taxon>Anaerolineales incertae sedis</taxon>
        <taxon>Candidatus Desulfolinea</taxon>
    </lineage>
</organism>
<reference evidence="1 2" key="1">
    <citation type="submission" date="2020-08" db="EMBL/GenBank/DDBJ databases">
        <title>Bridging the membrane lipid divide: bacteria of the FCB group superphylum have the potential to synthesize archaeal ether lipids.</title>
        <authorList>
            <person name="Villanueva L."/>
            <person name="Von Meijenfeldt F.A.B."/>
            <person name="Westbye A.B."/>
            <person name="Yadav S."/>
            <person name="Hopmans E.C."/>
            <person name="Dutilh B.E."/>
            <person name="Sinninghe Damste J.S."/>
        </authorList>
    </citation>
    <scope>NUCLEOTIDE SEQUENCE [LARGE SCALE GENOMIC DNA]</scope>
    <source>
        <strain evidence="1">NIOZ-UU36</strain>
    </source>
</reference>
<dbReference type="AlphaFoldDB" id="A0A8J6TFN9"/>
<evidence type="ECO:0000313" key="1">
    <source>
        <dbReference type="EMBL" id="MBC8336686.1"/>
    </source>
</evidence>
<proteinExistence type="predicted"/>
<accession>A0A8J6TFN9</accession>